<evidence type="ECO:0000256" key="10">
    <source>
        <dbReference type="ARBA" id="ARBA00022884"/>
    </source>
</evidence>
<evidence type="ECO:0000256" key="7">
    <source>
        <dbReference type="ARBA" id="ARBA00022800"/>
    </source>
</evidence>
<feature type="binding site" evidence="11">
    <location>
        <position position="140"/>
    </location>
    <ligand>
        <name>ATP</name>
        <dbReference type="ChEBI" id="CHEBI:30616"/>
    </ligand>
</feature>
<keyword evidence="10 11" id="KW-0694">RNA-binding</keyword>
<feature type="binding site" evidence="11">
    <location>
        <position position="91"/>
    </location>
    <ligand>
        <name>ATP</name>
        <dbReference type="ChEBI" id="CHEBI:30616"/>
    </ligand>
</feature>
<comment type="miscellaneous">
    <text evidence="11">A single active site specifically recognizes both ATP and CTP and is responsible for their addition.</text>
</comment>
<feature type="binding site" evidence="11">
    <location>
        <position position="8"/>
    </location>
    <ligand>
        <name>ATP</name>
        <dbReference type="ChEBI" id="CHEBI:30616"/>
    </ligand>
</feature>
<dbReference type="CDD" id="cd05398">
    <property type="entry name" value="NT_ClassII-CCAase"/>
    <property type="match status" value="1"/>
</dbReference>
<evidence type="ECO:0000313" key="14">
    <source>
        <dbReference type="EMBL" id="RUO39766.1"/>
    </source>
</evidence>
<keyword evidence="15" id="KW-1185">Reference proteome</keyword>
<dbReference type="Pfam" id="PF12627">
    <property type="entry name" value="PolyA_pol_RNAbd"/>
    <property type="match status" value="1"/>
</dbReference>
<evidence type="ECO:0000256" key="4">
    <source>
        <dbReference type="ARBA" id="ARBA00022695"/>
    </source>
</evidence>
<dbReference type="GO" id="GO:0005524">
    <property type="term" value="F:ATP binding"/>
    <property type="evidence" value="ECO:0007669"/>
    <property type="project" value="UniProtKB-UniRule"/>
</dbReference>
<feature type="binding site" evidence="11">
    <location>
        <position position="23"/>
    </location>
    <ligand>
        <name>Mg(2+)</name>
        <dbReference type="ChEBI" id="CHEBI:18420"/>
    </ligand>
</feature>
<evidence type="ECO:0000259" key="12">
    <source>
        <dbReference type="Pfam" id="PF01743"/>
    </source>
</evidence>
<comment type="caution">
    <text evidence="14">The sequence shown here is derived from an EMBL/GenBank/DDBJ whole genome shotgun (WGS) entry which is preliminary data.</text>
</comment>
<dbReference type="GO" id="GO:0004810">
    <property type="term" value="F:CCA tRNA nucleotidyltransferase activity"/>
    <property type="evidence" value="ECO:0007669"/>
    <property type="project" value="UniProtKB-UniRule"/>
</dbReference>
<keyword evidence="4 11" id="KW-0548">Nucleotidyltransferase</keyword>
<dbReference type="RefSeq" id="WP_126820506.1">
    <property type="nucleotide sequence ID" value="NZ_PIPS01000006.1"/>
</dbReference>
<feature type="binding site" evidence="11">
    <location>
        <position position="11"/>
    </location>
    <ligand>
        <name>CTP</name>
        <dbReference type="ChEBI" id="CHEBI:37563"/>
    </ligand>
</feature>
<comment type="function">
    <text evidence="11">Catalyzes the addition and repair of the essential 3'-terminal CCA sequence in tRNAs without using a nucleic acid template. Adds these three nucleotides in the order of C, C, and A to the tRNA nucleotide-73, using CTP and ATP as substrates and producing inorganic pyrophosphate. tRNA 3'-terminal CCA addition is required both for tRNA processing and repair. Also involved in tRNA surveillance by mediating tandem CCA addition to generate a CCACCA at the 3' terminus of unstable tRNAs. While stable tRNAs receive only 3'-terminal CCA, unstable tRNAs are marked with CCACCA and rapidly degraded.</text>
</comment>
<evidence type="ECO:0000256" key="2">
    <source>
        <dbReference type="ARBA" id="ARBA00022679"/>
    </source>
</evidence>
<feature type="binding site" evidence="11">
    <location>
        <position position="8"/>
    </location>
    <ligand>
        <name>CTP</name>
        <dbReference type="ChEBI" id="CHEBI:37563"/>
    </ligand>
</feature>
<name>A0AA94JD12_9GAMM</name>
<accession>A0AA94JD12</accession>
<dbReference type="GO" id="GO:0042245">
    <property type="term" value="P:RNA repair"/>
    <property type="evidence" value="ECO:0007669"/>
    <property type="project" value="UniProtKB-KW"/>
</dbReference>
<dbReference type="InterPro" id="IPR032828">
    <property type="entry name" value="PolyA_RNA-bd"/>
</dbReference>
<dbReference type="InterPro" id="IPR043519">
    <property type="entry name" value="NT_sf"/>
</dbReference>
<dbReference type="GO" id="GO:0000049">
    <property type="term" value="F:tRNA binding"/>
    <property type="evidence" value="ECO:0007669"/>
    <property type="project" value="UniProtKB-UniRule"/>
</dbReference>
<proteinExistence type="inferred from homology"/>
<evidence type="ECO:0000256" key="8">
    <source>
        <dbReference type="ARBA" id="ARBA00022840"/>
    </source>
</evidence>
<dbReference type="PANTHER" id="PTHR47545">
    <property type="entry name" value="MULTIFUNCTIONAL CCA PROTEIN"/>
    <property type="match status" value="1"/>
</dbReference>
<dbReference type="Gene3D" id="1.10.3090.10">
    <property type="entry name" value="cca-adding enzyme, domain 2"/>
    <property type="match status" value="1"/>
</dbReference>
<reference evidence="15" key="1">
    <citation type="journal article" date="2018" name="Front. Microbiol.">
        <title>Genome-Based Analysis Reveals the Taxonomy and Diversity of the Family Idiomarinaceae.</title>
        <authorList>
            <person name="Liu Y."/>
            <person name="Lai Q."/>
            <person name="Shao Z."/>
        </authorList>
    </citation>
    <scope>NUCLEOTIDE SEQUENCE [LARGE SCALE GENOMIC DNA]</scope>
    <source>
        <strain evidence="15">SN-14</strain>
    </source>
</reference>
<dbReference type="InterPro" id="IPR002646">
    <property type="entry name" value="PolA_pol_head_dom"/>
</dbReference>
<feature type="binding site" evidence="11">
    <location>
        <position position="137"/>
    </location>
    <ligand>
        <name>ATP</name>
        <dbReference type="ChEBI" id="CHEBI:30616"/>
    </ligand>
</feature>
<evidence type="ECO:0000256" key="5">
    <source>
        <dbReference type="ARBA" id="ARBA00022723"/>
    </source>
</evidence>
<keyword evidence="8 11" id="KW-0067">ATP-binding</keyword>
<dbReference type="AlphaFoldDB" id="A0AA94JD12"/>
<comment type="cofactor">
    <cofactor evidence="1 11">
        <name>Mg(2+)</name>
        <dbReference type="ChEBI" id="CHEBI:18420"/>
    </cofactor>
</comment>
<dbReference type="SUPFAM" id="SSF81891">
    <property type="entry name" value="Poly A polymerase C-terminal region-like"/>
    <property type="match status" value="1"/>
</dbReference>
<organism evidence="14 15">
    <name type="scientific">Idiomarina aquatica</name>
    <dbReference type="NCBI Taxonomy" id="1327752"/>
    <lineage>
        <taxon>Bacteria</taxon>
        <taxon>Pseudomonadati</taxon>
        <taxon>Pseudomonadota</taxon>
        <taxon>Gammaproteobacteria</taxon>
        <taxon>Alteromonadales</taxon>
        <taxon>Idiomarinaceae</taxon>
        <taxon>Idiomarina</taxon>
    </lineage>
</organism>
<keyword evidence="3 11" id="KW-0819">tRNA processing</keyword>
<dbReference type="PIRSF" id="PIRSF000813">
    <property type="entry name" value="CCA_bact"/>
    <property type="match status" value="1"/>
</dbReference>
<evidence type="ECO:0000256" key="3">
    <source>
        <dbReference type="ARBA" id="ARBA00022694"/>
    </source>
</evidence>
<comment type="catalytic activity">
    <reaction evidence="11">
        <text>a tRNA with a 3' CCA end + 2 CTP + ATP = a tRNA with a 3' CCACCA end + 3 diphosphate</text>
        <dbReference type="Rhea" id="RHEA:76235"/>
        <dbReference type="Rhea" id="RHEA-COMP:10468"/>
        <dbReference type="Rhea" id="RHEA-COMP:18655"/>
        <dbReference type="ChEBI" id="CHEBI:30616"/>
        <dbReference type="ChEBI" id="CHEBI:33019"/>
        <dbReference type="ChEBI" id="CHEBI:37563"/>
        <dbReference type="ChEBI" id="CHEBI:83071"/>
        <dbReference type="ChEBI" id="CHEBI:195187"/>
    </reaction>
</comment>
<dbReference type="GO" id="GO:0000287">
    <property type="term" value="F:magnesium ion binding"/>
    <property type="evidence" value="ECO:0007669"/>
    <property type="project" value="UniProtKB-UniRule"/>
</dbReference>
<dbReference type="HAMAP" id="MF_01262">
    <property type="entry name" value="CCA_bact_type2"/>
    <property type="match status" value="1"/>
</dbReference>
<evidence type="ECO:0000256" key="1">
    <source>
        <dbReference type="ARBA" id="ARBA00001946"/>
    </source>
</evidence>
<evidence type="ECO:0000256" key="9">
    <source>
        <dbReference type="ARBA" id="ARBA00022842"/>
    </source>
</evidence>
<dbReference type="Proteomes" id="UP000286680">
    <property type="component" value="Unassembled WGS sequence"/>
</dbReference>
<evidence type="ECO:0000313" key="15">
    <source>
        <dbReference type="Proteomes" id="UP000286680"/>
    </source>
</evidence>
<evidence type="ECO:0000259" key="13">
    <source>
        <dbReference type="Pfam" id="PF12627"/>
    </source>
</evidence>
<evidence type="ECO:0000256" key="6">
    <source>
        <dbReference type="ARBA" id="ARBA00022741"/>
    </source>
</evidence>
<feature type="binding site" evidence="11">
    <location>
        <position position="140"/>
    </location>
    <ligand>
        <name>CTP</name>
        <dbReference type="ChEBI" id="CHEBI:37563"/>
    </ligand>
</feature>
<keyword evidence="2 11" id="KW-0808">Transferase</keyword>
<feature type="domain" description="Poly A polymerase head" evidence="12">
    <location>
        <begin position="3"/>
        <end position="122"/>
    </location>
</feature>
<keyword evidence="9 11" id="KW-0460">Magnesium</keyword>
<feature type="domain" description="tRNA nucleotidyltransferase/poly(A) polymerase RNA and SrmB- binding" evidence="13">
    <location>
        <begin position="149"/>
        <end position="210"/>
    </location>
</feature>
<feature type="binding site" evidence="11">
    <location>
        <position position="21"/>
    </location>
    <ligand>
        <name>Mg(2+)</name>
        <dbReference type="ChEBI" id="CHEBI:18420"/>
    </ligand>
</feature>
<dbReference type="Gene3D" id="3.30.460.10">
    <property type="entry name" value="Beta Polymerase, domain 2"/>
    <property type="match status" value="1"/>
</dbReference>
<feature type="binding site" evidence="11">
    <location>
        <position position="137"/>
    </location>
    <ligand>
        <name>CTP</name>
        <dbReference type="ChEBI" id="CHEBI:37563"/>
    </ligand>
</feature>
<dbReference type="InterPro" id="IPR050124">
    <property type="entry name" value="tRNA_CCA-adding_enzyme"/>
</dbReference>
<keyword evidence="6 11" id="KW-0547">Nucleotide-binding</keyword>
<comment type="similarity">
    <text evidence="11">Belongs to the tRNA nucleotidyltransferase/poly(A) polymerase family. Bacterial CCA-adding enzyme type 2 subfamily.</text>
</comment>
<gene>
    <name evidence="11" type="primary">cca</name>
    <name evidence="14" type="ORF">CWE23_13435</name>
</gene>
<comment type="catalytic activity">
    <reaction evidence="11">
        <text>a tRNA precursor + 2 CTP + ATP = a tRNA with a 3' CCA end + 3 diphosphate</text>
        <dbReference type="Rhea" id="RHEA:14433"/>
        <dbReference type="Rhea" id="RHEA-COMP:10465"/>
        <dbReference type="Rhea" id="RHEA-COMP:10468"/>
        <dbReference type="ChEBI" id="CHEBI:30616"/>
        <dbReference type="ChEBI" id="CHEBI:33019"/>
        <dbReference type="ChEBI" id="CHEBI:37563"/>
        <dbReference type="ChEBI" id="CHEBI:74896"/>
        <dbReference type="ChEBI" id="CHEBI:83071"/>
        <dbReference type="EC" id="2.7.7.72"/>
    </reaction>
</comment>
<dbReference type="EMBL" id="PIPS01000006">
    <property type="protein sequence ID" value="RUO39766.1"/>
    <property type="molecule type" value="Genomic_DNA"/>
</dbReference>
<dbReference type="InterPro" id="IPR012006">
    <property type="entry name" value="CCA_bact"/>
</dbReference>
<keyword evidence="7 11" id="KW-0692">RNA repair</keyword>
<sequence length="363" mass="41467">MKTYLVGGAVRDKLLGIEPLEHDWVVVGASAEEMERQGFQQVGKDFPVFLHPQTQEEYALARTERKAGKGYKGFTVNADRSVTLEQDLSRRDLTINAIAEDPDGNLIDPFGGQRDIRQRLLRHVSDAFVEDPLRVLRIARFWARFAHLGFQVADETLALLAQMVASGELQHLTPERVWKEWEKALATQAPDKFLQLLVTLNAEKQVFPELQITQQVLQHQRQVSALTKDTILRFASLFISQPQRFDVAAFCRRLAVPNRYKEAAQLAQAQQVLLLQTDTISSEQYFNLLGELDYWRRPERLNQWLMLKTALQPGIPQQRVRQAAATAATVTAQELLQQGFTGKALGEALTRRRRQVFLEQLER</sequence>
<dbReference type="EC" id="2.7.7.72" evidence="11"/>
<dbReference type="SUPFAM" id="SSF81301">
    <property type="entry name" value="Nucleotidyltransferase"/>
    <property type="match status" value="1"/>
</dbReference>
<dbReference type="Pfam" id="PF01743">
    <property type="entry name" value="PolyA_pol"/>
    <property type="match status" value="1"/>
</dbReference>
<evidence type="ECO:0000256" key="11">
    <source>
        <dbReference type="HAMAP-Rule" id="MF_01262"/>
    </source>
</evidence>
<dbReference type="GO" id="GO:0001680">
    <property type="term" value="P:tRNA 3'-terminal CCA addition"/>
    <property type="evidence" value="ECO:0007669"/>
    <property type="project" value="UniProtKB-UniRule"/>
</dbReference>
<protein>
    <recommendedName>
        <fullName evidence="11">CCA-adding enzyme</fullName>
        <ecNumber evidence="11">2.7.7.72</ecNumber>
    </recommendedName>
    <alternativeName>
        <fullName evidence="11">CCA tRNA nucleotidyltransferase</fullName>
    </alternativeName>
    <alternativeName>
        <fullName evidence="11">tRNA CCA-pyrophosphorylase</fullName>
    </alternativeName>
    <alternativeName>
        <fullName evidence="11">tRNA adenylyl-/cytidylyl- transferase</fullName>
    </alternativeName>
    <alternativeName>
        <fullName evidence="11">tRNA nucleotidyltransferase</fullName>
    </alternativeName>
    <alternativeName>
        <fullName evidence="11">tRNA-NT</fullName>
    </alternativeName>
</protein>
<feature type="binding site" evidence="11">
    <location>
        <position position="91"/>
    </location>
    <ligand>
        <name>CTP</name>
        <dbReference type="ChEBI" id="CHEBI:37563"/>
    </ligand>
</feature>
<dbReference type="PANTHER" id="PTHR47545:SF1">
    <property type="entry name" value="MULTIFUNCTIONAL CCA PROTEIN"/>
    <property type="match status" value="1"/>
</dbReference>
<feature type="binding site" evidence="11">
    <location>
        <position position="11"/>
    </location>
    <ligand>
        <name>ATP</name>
        <dbReference type="ChEBI" id="CHEBI:30616"/>
    </ligand>
</feature>
<keyword evidence="5 11" id="KW-0479">Metal-binding</keyword>